<dbReference type="EMBL" id="JAWJZY010000002">
    <property type="protein sequence ID" value="MEE8658779.1"/>
    <property type="molecule type" value="Genomic_DNA"/>
</dbReference>
<dbReference type="RefSeq" id="WP_394819652.1">
    <property type="nucleotide sequence ID" value="NZ_JAWJZY010000002.1"/>
</dbReference>
<accession>A0ABU7U1L7</accession>
<dbReference type="InterPro" id="IPR014718">
    <property type="entry name" value="GH-type_carb-bd"/>
</dbReference>
<protein>
    <submittedName>
        <fullName evidence="1">Aldose 1-epimerase</fullName>
    </submittedName>
</protein>
<proteinExistence type="predicted"/>
<keyword evidence="2" id="KW-1185">Reference proteome</keyword>
<dbReference type="SUPFAM" id="SSF74650">
    <property type="entry name" value="Galactose mutarotase-like"/>
    <property type="match status" value="1"/>
</dbReference>
<comment type="caution">
    <text evidence="1">The sequence shown here is derived from an EMBL/GenBank/DDBJ whole genome shotgun (WGS) entry which is preliminary data.</text>
</comment>
<sequence length="300" mass="33475">MIELQSGQNIVGILPETGAAIAFWRDGPTEILVPVSDPNLVAQHGVAVAGYPLIPYSNRIAQGQFSFNGENYHLTPNMRGETHSIHGNAWEHEWKVAQHDVDRAILYFDHKPQTERDFTEWPFPYRAVLSFILTGDALQIEILLANRSDVPQPVGFGYHPFFRRTPEMRVAFRARGVWENDAAHLPAALLRSTGKWDFAAAQRVDTLNVDHCFAGWAHEARLSYPDAGYDIVISATSIFDHIVMFTSPEKPFLALEAVTNMNDAIHHPEVLDAGLTVLKPGDALSGTITYYIDRDATRAS</sequence>
<dbReference type="InterPro" id="IPR008183">
    <property type="entry name" value="Aldose_1/G6P_1-epimerase"/>
</dbReference>
<evidence type="ECO:0000313" key="1">
    <source>
        <dbReference type="EMBL" id="MEE8658779.1"/>
    </source>
</evidence>
<reference evidence="1 2" key="1">
    <citation type="submission" date="2023-10" db="EMBL/GenBank/DDBJ databases">
        <title>Sorlinia euscelidii gen. nov., sp. nov., an acetic acid bacteria isolated from the gut of Euscelidius variegatus emitter.</title>
        <authorList>
            <person name="Michoud G."/>
            <person name="Marasco R."/>
            <person name="Seferji K."/>
            <person name="Gonella E."/>
            <person name="Garuglieri E."/>
            <person name="Alma A."/>
            <person name="Mapelli F."/>
            <person name="Borin S."/>
            <person name="Daffonchio D."/>
            <person name="Crotti E."/>
        </authorList>
    </citation>
    <scope>NUCLEOTIDE SEQUENCE [LARGE SCALE GENOMIC DNA]</scope>
    <source>
        <strain evidence="1 2">EV16P</strain>
    </source>
</reference>
<dbReference type="Gene3D" id="2.70.98.10">
    <property type="match status" value="1"/>
</dbReference>
<evidence type="ECO:0000313" key="2">
    <source>
        <dbReference type="Proteomes" id="UP001312908"/>
    </source>
</evidence>
<organism evidence="1 2">
    <name type="scientific">Sorlinia euscelidii</name>
    <dbReference type="NCBI Taxonomy" id="3081148"/>
    <lineage>
        <taxon>Bacteria</taxon>
        <taxon>Pseudomonadati</taxon>
        <taxon>Pseudomonadota</taxon>
        <taxon>Alphaproteobacteria</taxon>
        <taxon>Acetobacterales</taxon>
        <taxon>Acetobacteraceae</taxon>
        <taxon>Sorlinia</taxon>
    </lineage>
</organism>
<gene>
    <name evidence="1" type="ORF">DOFOFD_07120</name>
</gene>
<name>A0ABU7U1L7_9PROT</name>
<dbReference type="Proteomes" id="UP001312908">
    <property type="component" value="Unassembled WGS sequence"/>
</dbReference>
<dbReference type="CDD" id="cd09021">
    <property type="entry name" value="Aldose_epim_Ec_YphB"/>
    <property type="match status" value="1"/>
</dbReference>
<dbReference type="InterPro" id="IPR011013">
    <property type="entry name" value="Gal_mutarotase_sf_dom"/>
</dbReference>
<dbReference type="Pfam" id="PF01263">
    <property type="entry name" value="Aldose_epim"/>
    <property type="match status" value="1"/>
</dbReference>